<dbReference type="InterPro" id="IPR010920">
    <property type="entry name" value="LSM_dom_sf"/>
</dbReference>
<evidence type="ECO:0000256" key="1">
    <source>
        <dbReference type="SAM" id="MobiDB-lite"/>
    </source>
</evidence>
<organism evidence="3 4">
    <name type="scientific">Adineta steineri</name>
    <dbReference type="NCBI Taxonomy" id="433720"/>
    <lineage>
        <taxon>Eukaryota</taxon>
        <taxon>Metazoa</taxon>
        <taxon>Spiralia</taxon>
        <taxon>Gnathifera</taxon>
        <taxon>Rotifera</taxon>
        <taxon>Eurotatoria</taxon>
        <taxon>Bdelloidea</taxon>
        <taxon>Adinetida</taxon>
        <taxon>Adinetidae</taxon>
        <taxon>Adineta</taxon>
    </lineage>
</organism>
<feature type="non-terminal residue" evidence="3">
    <location>
        <position position="135"/>
    </location>
</feature>
<dbReference type="InterPro" id="IPR006685">
    <property type="entry name" value="MscS_channel_2nd"/>
</dbReference>
<dbReference type="SUPFAM" id="SSF50182">
    <property type="entry name" value="Sm-like ribonucleoproteins"/>
    <property type="match status" value="1"/>
</dbReference>
<dbReference type="GO" id="GO:0016020">
    <property type="term" value="C:membrane"/>
    <property type="evidence" value="ECO:0007669"/>
    <property type="project" value="InterPro"/>
</dbReference>
<dbReference type="GO" id="GO:0008381">
    <property type="term" value="F:mechanosensitive monoatomic ion channel activity"/>
    <property type="evidence" value="ECO:0007669"/>
    <property type="project" value="InterPro"/>
</dbReference>
<reference evidence="3" key="1">
    <citation type="submission" date="2021-02" db="EMBL/GenBank/DDBJ databases">
        <authorList>
            <person name="Nowell W R."/>
        </authorList>
    </citation>
    <scope>NUCLEOTIDE SEQUENCE</scope>
</reference>
<evidence type="ECO:0000313" key="3">
    <source>
        <dbReference type="EMBL" id="CAF4368613.1"/>
    </source>
</evidence>
<dbReference type="Proteomes" id="UP000663868">
    <property type="component" value="Unassembled WGS sequence"/>
</dbReference>
<protein>
    <recommendedName>
        <fullName evidence="2">Mechanosensitive ion channel MscS domain-containing protein</fullName>
    </recommendedName>
</protein>
<feature type="region of interest" description="Disordered" evidence="1">
    <location>
        <begin position="81"/>
        <end position="100"/>
    </location>
</feature>
<evidence type="ECO:0000313" key="4">
    <source>
        <dbReference type="Proteomes" id="UP000663868"/>
    </source>
</evidence>
<proteinExistence type="predicted"/>
<gene>
    <name evidence="3" type="ORF">KXQ929_LOCUS49229</name>
</gene>
<sequence>VATNFISGVFLVINKPFVRGCRIKVHGDGGGIEGLVHYIDVRYVHLKTKDRGIVMIPSAVVYTNPFTVFPADDEANAGFIDMTKPPTTDPTKPIESESTPIFKPSDVKEAKLKMNLSAEPAGLFKKKPLREKQQK</sequence>
<feature type="compositionally biased region" description="Low complexity" evidence="1">
    <location>
        <begin position="83"/>
        <end position="93"/>
    </location>
</feature>
<dbReference type="InterPro" id="IPR045275">
    <property type="entry name" value="MscS_archaea/bacteria_type"/>
</dbReference>
<dbReference type="AlphaFoldDB" id="A0A820M834"/>
<dbReference type="PANTHER" id="PTHR30221">
    <property type="entry name" value="SMALL-CONDUCTANCE MECHANOSENSITIVE CHANNEL"/>
    <property type="match status" value="1"/>
</dbReference>
<name>A0A820M834_9BILA</name>
<dbReference type="EMBL" id="CAJOBB010020567">
    <property type="protein sequence ID" value="CAF4368613.1"/>
    <property type="molecule type" value="Genomic_DNA"/>
</dbReference>
<feature type="domain" description="Mechanosensitive ion channel MscS" evidence="2">
    <location>
        <begin position="2"/>
        <end position="66"/>
    </location>
</feature>
<accession>A0A820M834</accession>
<dbReference type="Pfam" id="PF00924">
    <property type="entry name" value="MS_channel_2nd"/>
    <property type="match status" value="1"/>
</dbReference>
<comment type="caution">
    <text evidence="3">The sequence shown here is derived from an EMBL/GenBank/DDBJ whole genome shotgun (WGS) entry which is preliminary data.</text>
</comment>
<dbReference type="PANTHER" id="PTHR30221:SF1">
    <property type="entry name" value="SMALL-CONDUCTANCE MECHANOSENSITIVE CHANNEL"/>
    <property type="match status" value="1"/>
</dbReference>
<evidence type="ECO:0000259" key="2">
    <source>
        <dbReference type="Pfam" id="PF00924"/>
    </source>
</evidence>